<organism evidence="2 3">
    <name type="scientific">Streptomyces inhibens</name>
    <dbReference type="NCBI Taxonomy" id="2293571"/>
    <lineage>
        <taxon>Bacteria</taxon>
        <taxon>Bacillati</taxon>
        <taxon>Actinomycetota</taxon>
        <taxon>Actinomycetes</taxon>
        <taxon>Kitasatosporales</taxon>
        <taxon>Streptomycetaceae</taxon>
        <taxon>Streptomyces</taxon>
    </lineage>
</organism>
<keyword evidence="1" id="KW-0732">Signal</keyword>
<evidence type="ECO:0000313" key="2">
    <source>
        <dbReference type="EMBL" id="REK91417.1"/>
    </source>
</evidence>
<proteinExistence type="predicted"/>
<dbReference type="RefSeq" id="WP_128503765.1">
    <property type="nucleotide sequence ID" value="NZ_QUAC01000028.1"/>
</dbReference>
<comment type="caution">
    <text evidence="2">The sequence shown here is derived from an EMBL/GenBank/DDBJ whole genome shotgun (WGS) entry which is preliminary data.</text>
</comment>
<dbReference type="GO" id="GO:0008237">
    <property type="term" value="F:metallopeptidase activity"/>
    <property type="evidence" value="ECO:0007669"/>
    <property type="project" value="InterPro"/>
</dbReference>
<dbReference type="OrthoDB" id="4297752at2"/>
<feature type="signal peptide" evidence="1">
    <location>
        <begin position="1"/>
        <end position="19"/>
    </location>
</feature>
<dbReference type="PROSITE" id="PS51257">
    <property type="entry name" value="PROKAR_LIPOPROTEIN"/>
    <property type="match status" value="1"/>
</dbReference>
<gene>
    <name evidence="2" type="ORF">DY245_04650</name>
</gene>
<evidence type="ECO:0000313" key="3">
    <source>
        <dbReference type="Proteomes" id="UP000262477"/>
    </source>
</evidence>
<dbReference type="Gene3D" id="3.40.390.10">
    <property type="entry name" value="Collagenase (Catalytic Domain)"/>
    <property type="match status" value="1"/>
</dbReference>
<dbReference type="Proteomes" id="UP000262477">
    <property type="component" value="Unassembled WGS sequence"/>
</dbReference>
<sequence>MRKTLVLAAALAASACALAATPTQAATITTKGIGWKLATQLGVTSLSPSRQYTITFATAAMKTRYTPYLTAAVSQINAARVHLKIGGVETVDPSKCGPVGHIQITEMYRPMGRGGYSQGMPCPNPPKGVGAGGIVAIDSEYWDGTWPMQTYKLRNTIVHEPLHALGLDHPNVDLNRDGKAADYECVATAYGNTPIMCSPNGGYRTAANMGKLVGHDIDGLKALLANARAQGIE</sequence>
<accession>A0A371Q9N1</accession>
<evidence type="ECO:0008006" key="4">
    <source>
        <dbReference type="Google" id="ProtNLM"/>
    </source>
</evidence>
<protein>
    <recommendedName>
        <fullName evidence="4">Peptidase M10 metallopeptidase domain-containing protein</fullName>
    </recommendedName>
</protein>
<dbReference type="SUPFAM" id="SSF55486">
    <property type="entry name" value="Metalloproteases ('zincins'), catalytic domain"/>
    <property type="match status" value="1"/>
</dbReference>
<dbReference type="AlphaFoldDB" id="A0A371Q9N1"/>
<dbReference type="InterPro" id="IPR024079">
    <property type="entry name" value="MetalloPept_cat_dom_sf"/>
</dbReference>
<keyword evidence="3" id="KW-1185">Reference proteome</keyword>
<feature type="chain" id="PRO_5038925208" description="Peptidase M10 metallopeptidase domain-containing protein" evidence="1">
    <location>
        <begin position="20"/>
        <end position="233"/>
    </location>
</feature>
<name>A0A371Q9N1_STRIH</name>
<reference evidence="2 3" key="1">
    <citation type="submission" date="2018-08" db="EMBL/GenBank/DDBJ databases">
        <title>Streptomyces NEAU-D10 sp. nov., a novel Actinomycete isolated from soil.</title>
        <authorList>
            <person name="Jin L."/>
        </authorList>
    </citation>
    <scope>NUCLEOTIDE SEQUENCE [LARGE SCALE GENOMIC DNA]</scope>
    <source>
        <strain evidence="2 3">NEAU-D10</strain>
    </source>
</reference>
<evidence type="ECO:0000256" key="1">
    <source>
        <dbReference type="SAM" id="SignalP"/>
    </source>
</evidence>
<dbReference type="EMBL" id="QUAC01000028">
    <property type="protein sequence ID" value="REK91417.1"/>
    <property type="molecule type" value="Genomic_DNA"/>
</dbReference>